<evidence type="ECO:0000313" key="1">
    <source>
        <dbReference type="EMBL" id="MBI6182649.1"/>
    </source>
</evidence>
<proteinExistence type="predicted"/>
<dbReference type="EMBL" id="JAEHSL010000020">
    <property type="protein sequence ID" value="MBI6182649.1"/>
    <property type="molecule type" value="Genomic_DNA"/>
</dbReference>
<organism evidence="1 2">
    <name type="scientific">Serratia proteamaculans</name>
    <dbReference type="NCBI Taxonomy" id="28151"/>
    <lineage>
        <taxon>Bacteria</taxon>
        <taxon>Pseudomonadati</taxon>
        <taxon>Pseudomonadota</taxon>
        <taxon>Gammaproteobacteria</taxon>
        <taxon>Enterobacterales</taxon>
        <taxon>Yersiniaceae</taxon>
        <taxon>Serratia</taxon>
    </lineage>
</organism>
<comment type="caution">
    <text evidence="1">The sequence shown here is derived from an EMBL/GenBank/DDBJ whole genome shotgun (WGS) entry which is preliminary data.</text>
</comment>
<dbReference type="RefSeq" id="WP_165366341.1">
    <property type="nucleotide sequence ID" value="NZ_CAMIPQ010000001.1"/>
</dbReference>
<protein>
    <submittedName>
        <fullName evidence="1">Uncharacterized protein</fullName>
    </submittedName>
</protein>
<accession>A0ABS0TWA3</accession>
<evidence type="ECO:0000313" key="2">
    <source>
        <dbReference type="Proteomes" id="UP000639004"/>
    </source>
</evidence>
<name>A0ABS0TWA3_SERPR</name>
<reference evidence="1 2" key="1">
    <citation type="submission" date="2020-12" db="EMBL/GenBank/DDBJ databases">
        <title>Enhanced detection system for hospital associated transmission using whole genome sequencing surveillance.</title>
        <authorList>
            <person name="Harrison L.H."/>
            <person name="Van Tyne D."/>
            <person name="Marsh J.W."/>
            <person name="Griffith M.P."/>
            <person name="Snyder D.J."/>
            <person name="Cooper V.S."/>
            <person name="Mustapha M."/>
        </authorList>
    </citation>
    <scope>NUCLEOTIDE SEQUENCE [LARGE SCALE GENOMIC DNA]</scope>
    <source>
        <strain evidence="1 2">SER00238</strain>
    </source>
</reference>
<keyword evidence="2" id="KW-1185">Reference proteome</keyword>
<gene>
    <name evidence="1" type="ORF">JEQ07_19905</name>
</gene>
<sequence length="48" mass="4931">MTGSMAGGVGVAPGTVAGAVIGGAAYTAGKMVEWFRQQQQPLGQYRHH</sequence>
<dbReference type="Proteomes" id="UP000639004">
    <property type="component" value="Unassembled WGS sequence"/>
</dbReference>